<organism evidence="1 2">
    <name type="scientific">Phakopsora pachyrhizi</name>
    <name type="common">Asian soybean rust disease fungus</name>
    <dbReference type="NCBI Taxonomy" id="170000"/>
    <lineage>
        <taxon>Eukaryota</taxon>
        <taxon>Fungi</taxon>
        <taxon>Dikarya</taxon>
        <taxon>Basidiomycota</taxon>
        <taxon>Pucciniomycotina</taxon>
        <taxon>Pucciniomycetes</taxon>
        <taxon>Pucciniales</taxon>
        <taxon>Phakopsoraceae</taxon>
        <taxon>Phakopsora</taxon>
    </lineage>
</organism>
<accession>A0AAV0ATX0</accession>
<evidence type="ECO:0000313" key="1">
    <source>
        <dbReference type="EMBL" id="CAH7673117.1"/>
    </source>
</evidence>
<name>A0AAV0ATX0_PHAPC</name>
<evidence type="ECO:0000313" key="2">
    <source>
        <dbReference type="Proteomes" id="UP001153365"/>
    </source>
</evidence>
<sequence>MRSKDRELKKKLLGLGRWKSGTPKTESLEDPRRMILVLQRFEEASDLDRGRYGDLEERAGRFDFADDSMVLEE</sequence>
<proteinExistence type="predicted"/>
<protein>
    <submittedName>
        <fullName evidence="1">Uncharacterized protein</fullName>
    </submittedName>
</protein>
<reference evidence="1" key="1">
    <citation type="submission" date="2022-06" db="EMBL/GenBank/DDBJ databases">
        <authorList>
            <consortium name="SYNGENTA / RWTH Aachen University"/>
        </authorList>
    </citation>
    <scope>NUCLEOTIDE SEQUENCE</scope>
</reference>
<dbReference type="EMBL" id="CALTRL010001602">
    <property type="protein sequence ID" value="CAH7673117.1"/>
    <property type="molecule type" value="Genomic_DNA"/>
</dbReference>
<dbReference type="AlphaFoldDB" id="A0AAV0ATX0"/>
<comment type="caution">
    <text evidence="1">The sequence shown here is derived from an EMBL/GenBank/DDBJ whole genome shotgun (WGS) entry which is preliminary data.</text>
</comment>
<gene>
    <name evidence="1" type="ORF">PPACK8108_LOCUS7979</name>
</gene>
<keyword evidence="2" id="KW-1185">Reference proteome</keyword>
<dbReference type="Proteomes" id="UP001153365">
    <property type="component" value="Unassembled WGS sequence"/>
</dbReference>